<gene>
    <name evidence="1" type="ORF">TSA1_32990</name>
</gene>
<organism evidence="1 2">
    <name type="scientific">Bradyrhizobium nitroreducens</name>
    <dbReference type="NCBI Taxonomy" id="709803"/>
    <lineage>
        <taxon>Bacteria</taxon>
        <taxon>Pseudomonadati</taxon>
        <taxon>Pseudomonadota</taxon>
        <taxon>Alphaproteobacteria</taxon>
        <taxon>Hyphomicrobiales</taxon>
        <taxon>Nitrobacteraceae</taxon>
        <taxon>Bradyrhizobium</taxon>
    </lineage>
</organism>
<dbReference type="EMBL" id="LFJC01000003">
    <property type="protein sequence ID" value="PIT05021.1"/>
    <property type="molecule type" value="Genomic_DNA"/>
</dbReference>
<dbReference type="AlphaFoldDB" id="A0A2M6UKE2"/>
<comment type="caution">
    <text evidence="1">The sequence shown here is derived from an EMBL/GenBank/DDBJ whole genome shotgun (WGS) entry which is preliminary data.</text>
</comment>
<evidence type="ECO:0000313" key="1">
    <source>
        <dbReference type="EMBL" id="PIT05021.1"/>
    </source>
</evidence>
<protein>
    <submittedName>
        <fullName evidence="1">Uncharacterized protein</fullName>
    </submittedName>
</protein>
<name>A0A2M6UKE2_9BRAD</name>
<dbReference type="RefSeq" id="WP_100180129.1">
    <property type="nucleotide sequence ID" value="NZ_LFJC01000003.1"/>
</dbReference>
<keyword evidence="2" id="KW-1185">Reference proteome</keyword>
<evidence type="ECO:0000313" key="2">
    <source>
        <dbReference type="Proteomes" id="UP000228930"/>
    </source>
</evidence>
<accession>A0A2M6UKE2</accession>
<proteinExistence type="predicted"/>
<dbReference type="Proteomes" id="UP000228930">
    <property type="component" value="Unassembled WGS sequence"/>
</dbReference>
<reference evidence="1 2" key="1">
    <citation type="submission" date="2015-06" db="EMBL/GenBank/DDBJ databases">
        <title>Comparative genome analysis of nirS-carrying Bradyrhizobium sp. strains.</title>
        <authorList>
            <person name="Ishii S."/>
            <person name="Jang J."/>
            <person name="Nishizawa T."/>
            <person name="Senoo K."/>
        </authorList>
    </citation>
    <scope>NUCLEOTIDE SEQUENCE [LARGE SCALE GENOMIC DNA]</scope>
    <source>
        <strain evidence="1 2">TSA1</strain>
    </source>
</reference>
<sequence length="78" mass="8163">MTISRLSLKALVIAVAVVTAAGAMLLLARPQPIESAVLGADWECTQTAFVLTTCAPRAQQAIPAVETSRKDALRATRG</sequence>